<gene>
    <name evidence="1" type="ORF">LR394_34065</name>
</gene>
<comment type="caution">
    <text evidence="1">The sequence shown here is derived from an EMBL/GenBank/DDBJ whole genome shotgun (WGS) entry which is preliminary data.</text>
</comment>
<organism evidence="1 2">
    <name type="scientific">Kineosporia babensis</name>
    <dbReference type="NCBI Taxonomy" id="499548"/>
    <lineage>
        <taxon>Bacteria</taxon>
        <taxon>Bacillati</taxon>
        <taxon>Actinomycetota</taxon>
        <taxon>Actinomycetes</taxon>
        <taxon>Kineosporiales</taxon>
        <taxon>Kineosporiaceae</taxon>
        <taxon>Kineosporia</taxon>
    </lineage>
</organism>
<evidence type="ECO:0000313" key="1">
    <source>
        <dbReference type="EMBL" id="MCD5315933.1"/>
    </source>
</evidence>
<evidence type="ECO:0008006" key="3">
    <source>
        <dbReference type="Google" id="ProtNLM"/>
    </source>
</evidence>
<protein>
    <recommendedName>
        <fullName evidence="3">WXG100 family type VII secretion target</fullName>
    </recommendedName>
</protein>
<proteinExistence type="predicted"/>
<dbReference type="Proteomes" id="UP001138997">
    <property type="component" value="Unassembled WGS sequence"/>
</dbReference>
<accession>A0A9X1NMQ6</accession>
<name>A0A9X1NMQ6_9ACTN</name>
<sequence>MAEMFRANVQAAGDTARRVADVRSTFNGLDAIFAGEGAATGSPRIQQALGNFVDSSSDLRKRLDESLERAAGLLTGLAEGAGGLDRGLAEAIEVEAPATS</sequence>
<dbReference type="EMBL" id="JAJOMB010000025">
    <property type="protein sequence ID" value="MCD5315933.1"/>
    <property type="molecule type" value="Genomic_DNA"/>
</dbReference>
<evidence type="ECO:0000313" key="2">
    <source>
        <dbReference type="Proteomes" id="UP001138997"/>
    </source>
</evidence>
<dbReference type="RefSeq" id="WP_231448753.1">
    <property type="nucleotide sequence ID" value="NZ_JAJOMB010000025.1"/>
</dbReference>
<dbReference type="AlphaFoldDB" id="A0A9X1NMQ6"/>
<keyword evidence="2" id="KW-1185">Reference proteome</keyword>
<reference evidence="1" key="1">
    <citation type="submission" date="2021-11" db="EMBL/GenBank/DDBJ databases">
        <title>Streptomyces corallinus and Kineosporia corallina sp. nov., two new coral-derived marine actinobacteria.</title>
        <authorList>
            <person name="Buangrab K."/>
            <person name="Sutthacheep M."/>
            <person name="Yeemin T."/>
            <person name="Harunari E."/>
            <person name="Igarashi Y."/>
            <person name="Sripreechasak P."/>
            <person name="Kanchanasin P."/>
            <person name="Tanasupawat S."/>
            <person name="Phongsopitanun W."/>
        </authorList>
    </citation>
    <scope>NUCLEOTIDE SEQUENCE</scope>
    <source>
        <strain evidence="1">JCM 31032</strain>
    </source>
</reference>